<dbReference type="HOGENOM" id="CLU_083433_0_0_1"/>
<evidence type="ECO:0000256" key="1">
    <source>
        <dbReference type="SAM" id="SignalP"/>
    </source>
</evidence>
<reference evidence="2 3" key="1">
    <citation type="journal article" date="2007" name="Nature">
        <title>Evolution of genes and genomes on the Drosophila phylogeny.</title>
        <authorList>
            <consortium name="Drosophila 12 Genomes Consortium"/>
            <person name="Clark A.G."/>
            <person name="Eisen M.B."/>
            <person name="Smith D.R."/>
            <person name="Bergman C.M."/>
            <person name="Oliver B."/>
            <person name="Markow T.A."/>
            <person name="Kaufman T.C."/>
            <person name="Kellis M."/>
            <person name="Gelbart W."/>
            <person name="Iyer V.N."/>
            <person name="Pollard D.A."/>
            <person name="Sackton T.B."/>
            <person name="Larracuente A.M."/>
            <person name="Singh N.D."/>
            <person name="Abad J.P."/>
            <person name="Abt D.N."/>
            <person name="Adryan B."/>
            <person name="Aguade M."/>
            <person name="Akashi H."/>
            <person name="Anderson W.W."/>
            <person name="Aquadro C.F."/>
            <person name="Ardell D.H."/>
            <person name="Arguello R."/>
            <person name="Artieri C.G."/>
            <person name="Barbash D.A."/>
            <person name="Barker D."/>
            <person name="Barsanti P."/>
            <person name="Batterham P."/>
            <person name="Batzoglou S."/>
            <person name="Begun D."/>
            <person name="Bhutkar A."/>
            <person name="Blanco E."/>
            <person name="Bosak S.A."/>
            <person name="Bradley R.K."/>
            <person name="Brand A.D."/>
            <person name="Brent M.R."/>
            <person name="Brooks A.N."/>
            <person name="Brown R.H."/>
            <person name="Butlin R.K."/>
            <person name="Caggese C."/>
            <person name="Calvi B.R."/>
            <person name="Bernardo de Carvalho A."/>
            <person name="Caspi A."/>
            <person name="Castrezana S."/>
            <person name="Celniker S.E."/>
            <person name="Chang J.L."/>
            <person name="Chapple C."/>
            <person name="Chatterji S."/>
            <person name="Chinwalla A."/>
            <person name="Civetta A."/>
            <person name="Clifton S.W."/>
            <person name="Comeron J.M."/>
            <person name="Costello J.C."/>
            <person name="Coyne J.A."/>
            <person name="Daub J."/>
            <person name="David R.G."/>
            <person name="Delcher A.L."/>
            <person name="Delehaunty K."/>
            <person name="Do C.B."/>
            <person name="Ebling H."/>
            <person name="Edwards K."/>
            <person name="Eickbush T."/>
            <person name="Evans J.D."/>
            <person name="Filipski A."/>
            <person name="Findeiss S."/>
            <person name="Freyhult E."/>
            <person name="Fulton L."/>
            <person name="Fulton R."/>
            <person name="Garcia A.C."/>
            <person name="Gardiner A."/>
            <person name="Garfield D.A."/>
            <person name="Garvin B.E."/>
            <person name="Gibson G."/>
            <person name="Gilbert D."/>
            <person name="Gnerre S."/>
            <person name="Godfrey J."/>
            <person name="Good R."/>
            <person name="Gotea V."/>
            <person name="Gravely B."/>
            <person name="Greenberg A.J."/>
            <person name="Griffiths-Jones S."/>
            <person name="Gross S."/>
            <person name="Guigo R."/>
            <person name="Gustafson E.A."/>
            <person name="Haerty W."/>
            <person name="Hahn M.W."/>
            <person name="Halligan D.L."/>
            <person name="Halpern A.L."/>
            <person name="Halter G.M."/>
            <person name="Han M.V."/>
            <person name="Heger A."/>
            <person name="Hillier L."/>
            <person name="Hinrichs A.S."/>
            <person name="Holmes I."/>
            <person name="Hoskins R.A."/>
            <person name="Hubisz M.J."/>
            <person name="Hultmark D."/>
            <person name="Huntley M.A."/>
            <person name="Jaffe D.B."/>
            <person name="Jagadeeshan S."/>
            <person name="Jeck W.R."/>
            <person name="Johnson J."/>
            <person name="Jones C.D."/>
            <person name="Jordan W.C."/>
            <person name="Karpen G.H."/>
            <person name="Kataoka E."/>
            <person name="Keightley P.D."/>
            <person name="Kheradpour P."/>
            <person name="Kirkness E.F."/>
            <person name="Koerich L.B."/>
            <person name="Kristiansen K."/>
            <person name="Kudrna D."/>
            <person name="Kulathinal R.J."/>
            <person name="Kumar S."/>
            <person name="Kwok R."/>
            <person name="Lander E."/>
            <person name="Langley C.H."/>
            <person name="Lapoint R."/>
            <person name="Lazzaro B.P."/>
            <person name="Lee S.J."/>
            <person name="Levesque L."/>
            <person name="Li R."/>
            <person name="Lin C.F."/>
            <person name="Lin M.F."/>
            <person name="Lindblad-Toh K."/>
            <person name="Llopart A."/>
            <person name="Long M."/>
            <person name="Low L."/>
            <person name="Lozovsky E."/>
            <person name="Lu J."/>
            <person name="Luo M."/>
            <person name="Machado C.A."/>
            <person name="Makalowski W."/>
            <person name="Marzo M."/>
            <person name="Matsuda M."/>
            <person name="Matzkin L."/>
            <person name="McAllister B."/>
            <person name="McBride C.S."/>
            <person name="McKernan B."/>
            <person name="McKernan K."/>
            <person name="Mendez-Lago M."/>
            <person name="Minx P."/>
            <person name="Mollenhauer M.U."/>
            <person name="Montooth K."/>
            <person name="Mount S.M."/>
            <person name="Mu X."/>
            <person name="Myers E."/>
            <person name="Negre B."/>
            <person name="Newfeld S."/>
            <person name="Nielsen R."/>
            <person name="Noor M.A."/>
            <person name="O'Grady P."/>
            <person name="Pachter L."/>
            <person name="Papaceit M."/>
            <person name="Parisi M.J."/>
            <person name="Parisi M."/>
            <person name="Parts L."/>
            <person name="Pedersen J.S."/>
            <person name="Pesole G."/>
            <person name="Phillippy A.M."/>
            <person name="Ponting C.P."/>
            <person name="Pop M."/>
            <person name="Porcelli D."/>
            <person name="Powell J.R."/>
            <person name="Prohaska S."/>
            <person name="Pruitt K."/>
            <person name="Puig M."/>
            <person name="Quesneville H."/>
            <person name="Ram K.R."/>
            <person name="Rand D."/>
            <person name="Rasmussen M.D."/>
            <person name="Reed L.K."/>
            <person name="Reenan R."/>
            <person name="Reily A."/>
            <person name="Remington K.A."/>
            <person name="Rieger T.T."/>
            <person name="Ritchie M.G."/>
            <person name="Robin C."/>
            <person name="Rogers Y.H."/>
            <person name="Rohde C."/>
            <person name="Rozas J."/>
            <person name="Rubenfield M.J."/>
            <person name="Ruiz A."/>
            <person name="Russo S."/>
            <person name="Salzberg S.L."/>
            <person name="Sanchez-Gracia A."/>
            <person name="Saranga D.J."/>
            <person name="Sato H."/>
            <person name="Schaeffer S.W."/>
            <person name="Schatz M.C."/>
            <person name="Schlenke T."/>
            <person name="Schwartz R."/>
            <person name="Segarra C."/>
            <person name="Singh R.S."/>
            <person name="Sirot L."/>
            <person name="Sirota M."/>
            <person name="Sisneros N.B."/>
            <person name="Smith C.D."/>
            <person name="Smith T.F."/>
            <person name="Spieth J."/>
            <person name="Stage D.E."/>
            <person name="Stark A."/>
            <person name="Stephan W."/>
            <person name="Strausberg R.L."/>
            <person name="Strempel S."/>
            <person name="Sturgill D."/>
            <person name="Sutton G."/>
            <person name="Sutton G.G."/>
            <person name="Tao W."/>
            <person name="Teichmann S."/>
            <person name="Tobari Y.N."/>
            <person name="Tomimura Y."/>
            <person name="Tsolas J.M."/>
            <person name="Valente V.L."/>
            <person name="Venter E."/>
            <person name="Venter J.C."/>
            <person name="Vicario S."/>
            <person name="Vieira F.G."/>
            <person name="Vilella A.J."/>
            <person name="Villasante A."/>
            <person name="Walenz B."/>
            <person name="Wang J."/>
            <person name="Wasserman M."/>
            <person name="Watts T."/>
            <person name="Wilson D."/>
            <person name="Wilson R.K."/>
            <person name="Wing R.A."/>
            <person name="Wolfner M.F."/>
            <person name="Wong A."/>
            <person name="Wong G.K."/>
            <person name="Wu C.I."/>
            <person name="Wu G."/>
            <person name="Yamamoto D."/>
            <person name="Yang H.P."/>
            <person name="Yang S.P."/>
            <person name="Yorke J.A."/>
            <person name="Yoshida K."/>
            <person name="Zdobnov E."/>
            <person name="Zhang P."/>
            <person name="Zhang Y."/>
            <person name="Zimin A.V."/>
            <person name="Baldwin J."/>
            <person name="Abdouelleil A."/>
            <person name="Abdulkadir J."/>
            <person name="Abebe A."/>
            <person name="Abera B."/>
            <person name="Abreu J."/>
            <person name="Acer S.C."/>
            <person name="Aftuck L."/>
            <person name="Alexander A."/>
            <person name="An P."/>
            <person name="Anderson E."/>
            <person name="Anderson S."/>
            <person name="Arachi H."/>
            <person name="Azer M."/>
            <person name="Bachantsang P."/>
            <person name="Barry A."/>
            <person name="Bayul T."/>
            <person name="Berlin A."/>
            <person name="Bessette D."/>
            <person name="Bloom T."/>
            <person name="Blye J."/>
            <person name="Boguslavskiy L."/>
            <person name="Bonnet C."/>
            <person name="Boukhgalter B."/>
            <person name="Bourzgui I."/>
            <person name="Brown A."/>
            <person name="Cahill P."/>
            <person name="Channer S."/>
            <person name="Cheshatsang Y."/>
            <person name="Chuda L."/>
            <person name="Citroen M."/>
            <person name="Collymore A."/>
            <person name="Cooke P."/>
            <person name="Costello M."/>
            <person name="D'Aco K."/>
            <person name="Daza R."/>
            <person name="De Haan G."/>
            <person name="DeGray S."/>
            <person name="DeMaso C."/>
            <person name="Dhargay N."/>
            <person name="Dooley K."/>
            <person name="Dooley E."/>
            <person name="Doricent M."/>
            <person name="Dorje P."/>
            <person name="Dorjee K."/>
            <person name="Dupes A."/>
            <person name="Elong R."/>
            <person name="Falk J."/>
            <person name="Farina A."/>
            <person name="Faro S."/>
            <person name="Ferguson D."/>
            <person name="Fisher S."/>
            <person name="Foley C.D."/>
            <person name="Franke A."/>
            <person name="Friedrich D."/>
            <person name="Gadbois L."/>
            <person name="Gearin G."/>
            <person name="Gearin C.R."/>
            <person name="Giannoukos G."/>
            <person name="Goode T."/>
            <person name="Graham J."/>
            <person name="Grandbois E."/>
            <person name="Grewal S."/>
            <person name="Gyaltsen K."/>
            <person name="Hafez N."/>
            <person name="Hagos B."/>
            <person name="Hall J."/>
            <person name="Henson C."/>
            <person name="Hollinger A."/>
            <person name="Honan T."/>
            <person name="Huard M.D."/>
            <person name="Hughes L."/>
            <person name="Hurhula B."/>
            <person name="Husby M.E."/>
            <person name="Kamat A."/>
            <person name="Kanga B."/>
            <person name="Kashin S."/>
            <person name="Khazanovich D."/>
            <person name="Kisner P."/>
            <person name="Lance K."/>
            <person name="Lara M."/>
            <person name="Lee W."/>
            <person name="Lennon N."/>
            <person name="Letendre F."/>
            <person name="LeVine R."/>
            <person name="Lipovsky A."/>
            <person name="Liu X."/>
            <person name="Liu J."/>
            <person name="Liu S."/>
            <person name="Lokyitsang T."/>
            <person name="Lokyitsang Y."/>
            <person name="Lubonja R."/>
            <person name="Lui A."/>
            <person name="MacDonald P."/>
            <person name="Magnisalis V."/>
            <person name="Maru K."/>
            <person name="Matthews C."/>
            <person name="McCusker W."/>
            <person name="McDonough S."/>
            <person name="Mehta T."/>
            <person name="Meldrim J."/>
            <person name="Meneus L."/>
            <person name="Mihai O."/>
            <person name="Mihalev A."/>
            <person name="Mihova T."/>
            <person name="Mittelman R."/>
            <person name="Mlenga V."/>
            <person name="Montmayeur A."/>
            <person name="Mulrain L."/>
            <person name="Navidi A."/>
            <person name="Naylor J."/>
            <person name="Negash T."/>
            <person name="Nguyen T."/>
            <person name="Nguyen N."/>
            <person name="Nicol R."/>
            <person name="Norbu C."/>
            <person name="Norbu N."/>
            <person name="Novod N."/>
            <person name="O'Neill B."/>
            <person name="Osman S."/>
            <person name="Markiewicz E."/>
            <person name="Oyono O.L."/>
            <person name="Patti C."/>
            <person name="Phunkhang P."/>
            <person name="Pierre F."/>
            <person name="Priest M."/>
            <person name="Raghuraman S."/>
            <person name="Rege F."/>
            <person name="Reyes R."/>
            <person name="Rise C."/>
            <person name="Rogov P."/>
            <person name="Ross K."/>
            <person name="Ryan E."/>
            <person name="Settipalli S."/>
            <person name="Shea T."/>
            <person name="Sherpa N."/>
            <person name="Shi L."/>
            <person name="Shih D."/>
            <person name="Sparrow T."/>
            <person name="Spaulding J."/>
            <person name="Stalker J."/>
            <person name="Stange-Thomann N."/>
            <person name="Stavropoulos S."/>
            <person name="Stone C."/>
            <person name="Strader C."/>
            <person name="Tesfaye S."/>
            <person name="Thomson T."/>
            <person name="Thoulutsang Y."/>
            <person name="Thoulutsang D."/>
            <person name="Topham K."/>
            <person name="Topping I."/>
            <person name="Tsamla T."/>
            <person name="Vassiliev H."/>
            <person name="Vo A."/>
            <person name="Wangchuk T."/>
            <person name="Wangdi T."/>
            <person name="Weiand M."/>
            <person name="Wilkinson J."/>
            <person name="Wilson A."/>
            <person name="Yadav S."/>
            <person name="Young G."/>
            <person name="Yu Q."/>
            <person name="Zembek L."/>
            <person name="Zhong D."/>
            <person name="Zimmer A."/>
            <person name="Zwirko Z."/>
            <person name="Jaffe D.B."/>
            <person name="Alvarez P."/>
            <person name="Brockman W."/>
            <person name="Butler J."/>
            <person name="Chin C."/>
            <person name="Gnerre S."/>
            <person name="Grabherr M."/>
            <person name="Kleber M."/>
            <person name="Mauceli E."/>
            <person name="MacCallum I."/>
        </authorList>
    </citation>
    <scope>NUCLEOTIDE SEQUENCE [LARGE SCALE GENOMIC DNA]</scope>
    <source>
        <strain evidence="3">Rob3c / Tucson 14021-0248.25</strain>
    </source>
</reference>
<feature type="chain" id="PRO_5002809460" evidence="1">
    <location>
        <begin position="25"/>
        <end position="288"/>
    </location>
</feature>
<evidence type="ECO:0000313" key="3">
    <source>
        <dbReference type="Proteomes" id="UP000001292"/>
    </source>
</evidence>
<evidence type="ECO:0000313" key="2">
    <source>
        <dbReference type="EMBL" id="EDW50457.1"/>
    </source>
</evidence>
<dbReference type="Proteomes" id="UP000001292">
    <property type="component" value="Unassembled WGS sequence"/>
</dbReference>
<dbReference type="PANTHER" id="PTHR20898">
    <property type="entry name" value="DAEDALUS ON 3-RELATED-RELATED"/>
    <property type="match status" value="1"/>
</dbReference>
<organism evidence="3">
    <name type="scientific">Drosophila sechellia</name>
    <name type="common">Fruit fly</name>
    <dbReference type="NCBI Taxonomy" id="7238"/>
    <lineage>
        <taxon>Eukaryota</taxon>
        <taxon>Metazoa</taxon>
        <taxon>Ecdysozoa</taxon>
        <taxon>Arthropoda</taxon>
        <taxon>Hexapoda</taxon>
        <taxon>Insecta</taxon>
        <taxon>Pterygota</taxon>
        <taxon>Neoptera</taxon>
        <taxon>Endopterygota</taxon>
        <taxon>Diptera</taxon>
        <taxon>Brachycera</taxon>
        <taxon>Muscomorpha</taxon>
        <taxon>Ephydroidea</taxon>
        <taxon>Drosophilidae</taxon>
        <taxon>Drosophila</taxon>
        <taxon>Sophophora</taxon>
    </lineage>
</organism>
<dbReference type="PhylomeDB" id="B4HU36"/>
<feature type="signal peptide" evidence="1">
    <location>
        <begin position="1"/>
        <end position="24"/>
    </location>
</feature>
<dbReference type="Pfam" id="PF06477">
    <property type="entry name" value="DUF1091"/>
    <property type="match status" value="2"/>
</dbReference>
<gene>
    <name evidence="2" type="primary">Dsec\GM13991</name>
    <name evidence="2" type="ORF">Dsec_GM13991</name>
</gene>
<dbReference type="EMBL" id="CH480817">
    <property type="protein sequence ID" value="EDW50457.1"/>
    <property type="molecule type" value="Genomic_DNA"/>
</dbReference>
<dbReference type="OMA" id="WFKDYSN"/>
<keyword evidence="1" id="KW-0732">Signal</keyword>
<name>B4HU36_DROSE</name>
<dbReference type="SMART" id="SM00697">
    <property type="entry name" value="DM8"/>
    <property type="match status" value="2"/>
</dbReference>
<dbReference type="AlphaFoldDB" id="B4HU36"/>
<proteinExistence type="predicted"/>
<accession>B4HU36</accession>
<dbReference type="PANTHER" id="PTHR20898:SF0">
    <property type="entry name" value="DAEDALUS ON 3-RELATED"/>
    <property type="match status" value="1"/>
</dbReference>
<sequence length="288" mass="34178">MAIKLNFFVASLILLTNYFTEVYSVVEFTNIQCESLDKDFALFEYCFLKSENRTYKYVSVKVKLLKIPVSKVKVRLGLYKRLNGYKPFLYNLSFDACRFLNSPNPNPVALYFYSWFKDYSNTNHSCPYDVDSLVEFTNVQCESLDKDFALFEYCFLKSENRTYKYVSVKVKLLKIPVSKVKVRLGLYKRLNGYKPFLYNLSFDACRFLNSPNPNPVALYFYSWFKDYSNTNHSCPYDHDIVLDKMPYDNINNKITKILPFPEGKYMIEMHWIAYDIDRAITKFFWTLT</sequence>
<dbReference type="InterPro" id="IPR010512">
    <property type="entry name" value="DUF1091"/>
</dbReference>
<protein>
    <submittedName>
        <fullName evidence="2">GM13991</fullName>
    </submittedName>
</protein>
<keyword evidence="3" id="KW-1185">Reference proteome</keyword>